<dbReference type="Pfam" id="PF09587">
    <property type="entry name" value="PGA_cap"/>
    <property type="match status" value="1"/>
</dbReference>
<sequence>MKNKLKAIFLLFILLLLISCDVSKTDNLSNKSNIINDSKVSKTTEIEILGMGDLIFHQPIIKNYNENGTYDFSPIFSNVYEDINSADLTIANFEGTTNLNRELSGFPLFNFPKESIDSLKNVGFDAMSTANNHALDTGIEGLIDTINNMKDNNIRYFGTNLNDSSKGKIIDVKGIKVGLISFTDTLNGMDSIIRGKEYFVNTFSQDVKRDIQELKENSDVVIVYPHWGIEYQHKPSERQIYLKDKLFEYGADIILGSHPHVLQRYENIESSGESKFIIYSMGNFLSNQRQEFIHREGVETGCMVKITLLKINDKTEVKNVNVIPTFVNRYWENNKLTYNIIKLEDFKSGGKLENTVDLKSKKFFLQKLEDANYVLTGVKDE</sequence>
<accession>A0ABV2J710</accession>
<keyword evidence="2" id="KW-0732">Signal</keyword>
<evidence type="ECO:0000256" key="1">
    <source>
        <dbReference type="ARBA" id="ARBA00005662"/>
    </source>
</evidence>
<keyword evidence="5" id="KW-1185">Reference proteome</keyword>
<dbReference type="RefSeq" id="WP_354366568.1">
    <property type="nucleotide sequence ID" value="NZ_JBEPMA010000001.1"/>
</dbReference>
<dbReference type="SUPFAM" id="SSF56300">
    <property type="entry name" value="Metallo-dependent phosphatases"/>
    <property type="match status" value="1"/>
</dbReference>
<dbReference type="InterPro" id="IPR052169">
    <property type="entry name" value="CW_Biosynth-Accessory"/>
</dbReference>
<evidence type="ECO:0000256" key="2">
    <source>
        <dbReference type="SAM" id="SignalP"/>
    </source>
</evidence>
<dbReference type="CDD" id="cd07381">
    <property type="entry name" value="MPP_CapA"/>
    <property type="match status" value="1"/>
</dbReference>
<dbReference type="PROSITE" id="PS51257">
    <property type="entry name" value="PROKAR_LIPOPROTEIN"/>
    <property type="match status" value="1"/>
</dbReference>
<gene>
    <name evidence="4" type="ORF">ABID14_000181</name>
</gene>
<feature type="signal peptide" evidence="2">
    <location>
        <begin position="1"/>
        <end position="24"/>
    </location>
</feature>
<reference evidence="4 5" key="1">
    <citation type="submission" date="2024-06" db="EMBL/GenBank/DDBJ databases">
        <title>Genomic Encyclopedia of Type Strains, Phase IV (KMG-IV): sequencing the most valuable type-strain genomes for metagenomic binning, comparative biology and taxonomic classification.</title>
        <authorList>
            <person name="Goeker M."/>
        </authorList>
    </citation>
    <scope>NUCLEOTIDE SEQUENCE [LARGE SCALE GENOMIC DNA]</scope>
    <source>
        <strain evidence="4 5">DSM 21460</strain>
    </source>
</reference>
<dbReference type="Gene3D" id="3.60.21.10">
    <property type="match status" value="1"/>
</dbReference>
<evidence type="ECO:0000259" key="3">
    <source>
        <dbReference type="SMART" id="SM00854"/>
    </source>
</evidence>
<feature type="chain" id="PRO_5047025967" evidence="2">
    <location>
        <begin position="25"/>
        <end position="381"/>
    </location>
</feature>
<comment type="similarity">
    <text evidence="1">Belongs to the CapA family.</text>
</comment>
<proteinExistence type="inferred from homology"/>
<name>A0ABV2J710_9FIRM</name>
<dbReference type="SMART" id="SM00854">
    <property type="entry name" value="PGA_cap"/>
    <property type="match status" value="1"/>
</dbReference>
<dbReference type="PANTHER" id="PTHR33393:SF12">
    <property type="entry name" value="CAPSULE BIOSYNTHESIS PROTEIN CAPA"/>
    <property type="match status" value="1"/>
</dbReference>
<dbReference type="Proteomes" id="UP001549162">
    <property type="component" value="Unassembled WGS sequence"/>
</dbReference>
<organism evidence="4 5">
    <name type="scientific">Peptoniphilus olsenii</name>
    <dbReference type="NCBI Taxonomy" id="411570"/>
    <lineage>
        <taxon>Bacteria</taxon>
        <taxon>Bacillati</taxon>
        <taxon>Bacillota</taxon>
        <taxon>Tissierellia</taxon>
        <taxon>Tissierellales</taxon>
        <taxon>Peptoniphilaceae</taxon>
        <taxon>Peptoniphilus</taxon>
    </lineage>
</organism>
<evidence type="ECO:0000313" key="4">
    <source>
        <dbReference type="EMBL" id="MET3616561.1"/>
    </source>
</evidence>
<evidence type="ECO:0000313" key="5">
    <source>
        <dbReference type="Proteomes" id="UP001549162"/>
    </source>
</evidence>
<dbReference type="PANTHER" id="PTHR33393">
    <property type="entry name" value="POLYGLUTAMINE SYNTHESIS ACCESSORY PROTEIN RV0574C-RELATED"/>
    <property type="match status" value="1"/>
</dbReference>
<feature type="domain" description="Capsule synthesis protein CapA" evidence="3">
    <location>
        <begin position="47"/>
        <end position="288"/>
    </location>
</feature>
<dbReference type="InterPro" id="IPR029052">
    <property type="entry name" value="Metallo-depent_PP-like"/>
</dbReference>
<comment type="caution">
    <text evidence="4">The sequence shown here is derived from an EMBL/GenBank/DDBJ whole genome shotgun (WGS) entry which is preliminary data.</text>
</comment>
<protein>
    <submittedName>
        <fullName evidence="4">Poly-gamma-glutamate synthesis protein (Capsule biosynthesis protein)</fullName>
    </submittedName>
</protein>
<dbReference type="EMBL" id="JBEPMA010000001">
    <property type="protein sequence ID" value="MET3616561.1"/>
    <property type="molecule type" value="Genomic_DNA"/>
</dbReference>
<dbReference type="InterPro" id="IPR019079">
    <property type="entry name" value="Capsule_synth_CapA"/>
</dbReference>